<dbReference type="OrthoDB" id="10285031at2759"/>
<dbReference type="EMBL" id="ML121556">
    <property type="protein sequence ID" value="RPB21842.1"/>
    <property type="molecule type" value="Genomic_DNA"/>
</dbReference>
<accession>A0A3N4LKC9</accession>
<name>A0A3N4LKC9_9PEZI</name>
<proteinExistence type="predicted"/>
<dbReference type="AlphaFoldDB" id="A0A3N4LKC9"/>
<feature type="region of interest" description="Disordered" evidence="1">
    <location>
        <begin position="103"/>
        <end position="130"/>
    </location>
</feature>
<organism evidence="2 3">
    <name type="scientific">Terfezia boudieri ATCC MYA-4762</name>
    <dbReference type="NCBI Taxonomy" id="1051890"/>
    <lineage>
        <taxon>Eukaryota</taxon>
        <taxon>Fungi</taxon>
        <taxon>Dikarya</taxon>
        <taxon>Ascomycota</taxon>
        <taxon>Pezizomycotina</taxon>
        <taxon>Pezizomycetes</taxon>
        <taxon>Pezizales</taxon>
        <taxon>Pezizaceae</taxon>
        <taxon>Terfezia</taxon>
    </lineage>
</organism>
<dbReference type="InParanoid" id="A0A3N4LKC9"/>
<sequence length="254" mass="28169">MTNKEGTAISGPTGLAEDAPASDTSPRIPVGRAPDTDTIPAVSSNQFDTNDNNGMIDLHDAHLLHTPYAALLSNPCHLPEVDQPPAIGELQDEDLFGGRKGPFTQTPTSTLETNPVRNSNTMSPTEPRPPRVPFLDLANYKDQWVLSPAPSVPAWRYFGMAPPTIHMPQQSQARFRALNSRFGAYAPIAYLDVGEDGIRRWRFPPAEELIRILDSDPAKRPLRRMPKGQSKYDKEEFFWFGDAVYTRSDAEAIL</sequence>
<keyword evidence="3" id="KW-1185">Reference proteome</keyword>
<feature type="compositionally biased region" description="Polar residues" evidence="1">
    <location>
        <begin position="41"/>
        <end position="50"/>
    </location>
</feature>
<evidence type="ECO:0000256" key="1">
    <source>
        <dbReference type="SAM" id="MobiDB-lite"/>
    </source>
</evidence>
<protein>
    <submittedName>
        <fullName evidence="2">Uncharacterized protein</fullName>
    </submittedName>
</protein>
<dbReference type="Proteomes" id="UP000267821">
    <property type="component" value="Unassembled WGS sequence"/>
</dbReference>
<evidence type="ECO:0000313" key="3">
    <source>
        <dbReference type="Proteomes" id="UP000267821"/>
    </source>
</evidence>
<feature type="region of interest" description="Disordered" evidence="1">
    <location>
        <begin position="1"/>
        <end position="50"/>
    </location>
</feature>
<evidence type="ECO:0000313" key="2">
    <source>
        <dbReference type="EMBL" id="RPB21842.1"/>
    </source>
</evidence>
<gene>
    <name evidence="2" type="ORF">L211DRAFT_408289</name>
</gene>
<reference evidence="2 3" key="1">
    <citation type="journal article" date="2018" name="Nat. Ecol. Evol.">
        <title>Pezizomycetes genomes reveal the molecular basis of ectomycorrhizal truffle lifestyle.</title>
        <authorList>
            <person name="Murat C."/>
            <person name="Payen T."/>
            <person name="Noel B."/>
            <person name="Kuo A."/>
            <person name="Morin E."/>
            <person name="Chen J."/>
            <person name="Kohler A."/>
            <person name="Krizsan K."/>
            <person name="Balestrini R."/>
            <person name="Da Silva C."/>
            <person name="Montanini B."/>
            <person name="Hainaut M."/>
            <person name="Levati E."/>
            <person name="Barry K.W."/>
            <person name="Belfiori B."/>
            <person name="Cichocki N."/>
            <person name="Clum A."/>
            <person name="Dockter R.B."/>
            <person name="Fauchery L."/>
            <person name="Guy J."/>
            <person name="Iotti M."/>
            <person name="Le Tacon F."/>
            <person name="Lindquist E.A."/>
            <person name="Lipzen A."/>
            <person name="Malagnac F."/>
            <person name="Mello A."/>
            <person name="Molinier V."/>
            <person name="Miyauchi S."/>
            <person name="Poulain J."/>
            <person name="Riccioni C."/>
            <person name="Rubini A."/>
            <person name="Sitrit Y."/>
            <person name="Splivallo R."/>
            <person name="Traeger S."/>
            <person name="Wang M."/>
            <person name="Zifcakova L."/>
            <person name="Wipf D."/>
            <person name="Zambonelli A."/>
            <person name="Paolocci F."/>
            <person name="Nowrousian M."/>
            <person name="Ottonello S."/>
            <person name="Baldrian P."/>
            <person name="Spatafora J.W."/>
            <person name="Henrissat B."/>
            <person name="Nagy L.G."/>
            <person name="Aury J.M."/>
            <person name="Wincker P."/>
            <person name="Grigoriev I.V."/>
            <person name="Bonfante P."/>
            <person name="Martin F.M."/>
        </authorList>
    </citation>
    <scope>NUCLEOTIDE SEQUENCE [LARGE SCALE GENOMIC DNA]</scope>
    <source>
        <strain evidence="2 3">ATCC MYA-4762</strain>
    </source>
</reference>
<feature type="compositionally biased region" description="Polar residues" evidence="1">
    <location>
        <begin position="103"/>
        <end position="124"/>
    </location>
</feature>